<feature type="domain" description="GGDEF" evidence="10">
    <location>
        <begin position="750"/>
        <end position="883"/>
    </location>
</feature>
<dbReference type="InterPro" id="IPR000160">
    <property type="entry name" value="GGDEF_dom"/>
</dbReference>
<dbReference type="RefSeq" id="WP_075471043.1">
    <property type="nucleotide sequence ID" value="NZ_CAWQZC010000138.1"/>
</dbReference>
<evidence type="ECO:0000256" key="3">
    <source>
        <dbReference type="ARBA" id="ARBA00022989"/>
    </source>
</evidence>
<dbReference type="SMART" id="SM00267">
    <property type="entry name" value="GGDEF"/>
    <property type="match status" value="1"/>
</dbReference>
<feature type="domain" description="CHASE" evidence="8">
    <location>
        <begin position="101"/>
        <end position="195"/>
    </location>
</feature>
<name>A0ABY1H8F6_9GAMM</name>
<evidence type="ECO:0000259" key="6">
    <source>
        <dbReference type="PROSITE" id="PS50112"/>
    </source>
</evidence>
<dbReference type="InterPro" id="IPR029016">
    <property type="entry name" value="GAF-like_dom_sf"/>
</dbReference>
<proteinExistence type="predicted"/>
<gene>
    <name evidence="11" type="ORF">MT2528_0616</name>
</gene>
<dbReference type="Gene3D" id="3.30.450.40">
    <property type="match status" value="1"/>
</dbReference>
<dbReference type="EMBL" id="FPLJ01000019">
    <property type="protein sequence ID" value="SGY84345.1"/>
    <property type="molecule type" value="Genomic_DNA"/>
</dbReference>
<dbReference type="SMART" id="SM00086">
    <property type="entry name" value="PAC"/>
    <property type="match status" value="2"/>
</dbReference>
<dbReference type="InterPro" id="IPR006189">
    <property type="entry name" value="CHASE_dom"/>
</dbReference>
<keyword evidence="12" id="KW-1185">Reference proteome</keyword>
<evidence type="ECO:0000259" key="7">
    <source>
        <dbReference type="PROSITE" id="PS50113"/>
    </source>
</evidence>
<dbReference type="Pfam" id="PF00990">
    <property type="entry name" value="GGDEF"/>
    <property type="match status" value="1"/>
</dbReference>
<dbReference type="InterPro" id="IPR003018">
    <property type="entry name" value="GAF"/>
</dbReference>
<dbReference type="NCBIfam" id="TIGR00229">
    <property type="entry name" value="sensory_box"/>
    <property type="match status" value="1"/>
</dbReference>
<keyword evidence="3 5" id="KW-1133">Transmembrane helix</keyword>
<dbReference type="PROSITE" id="PS50113">
    <property type="entry name" value="PAC"/>
    <property type="match status" value="1"/>
</dbReference>
<keyword evidence="4 5" id="KW-0472">Membrane</keyword>
<dbReference type="PROSITE" id="PS50839">
    <property type="entry name" value="CHASE"/>
    <property type="match status" value="1"/>
</dbReference>
<dbReference type="Proteomes" id="UP000182660">
    <property type="component" value="Unassembled WGS sequence"/>
</dbReference>
<dbReference type="InterPro" id="IPR035965">
    <property type="entry name" value="PAS-like_dom_sf"/>
</dbReference>
<evidence type="ECO:0000256" key="4">
    <source>
        <dbReference type="ARBA" id="ARBA00023136"/>
    </source>
</evidence>
<dbReference type="InterPro" id="IPR052155">
    <property type="entry name" value="Biofilm_reg_signaling"/>
</dbReference>
<dbReference type="InterPro" id="IPR029787">
    <property type="entry name" value="Nucleotide_cyclase"/>
</dbReference>
<dbReference type="Pfam" id="PF00563">
    <property type="entry name" value="EAL"/>
    <property type="match status" value="1"/>
</dbReference>
<dbReference type="Gene3D" id="3.20.20.450">
    <property type="entry name" value="EAL domain"/>
    <property type="match status" value="1"/>
</dbReference>
<dbReference type="SMART" id="SM01079">
    <property type="entry name" value="CHASE"/>
    <property type="match status" value="1"/>
</dbReference>
<dbReference type="SMART" id="SM00052">
    <property type="entry name" value="EAL"/>
    <property type="match status" value="1"/>
</dbReference>
<feature type="transmembrane region" description="Helical" evidence="5">
    <location>
        <begin position="250"/>
        <end position="278"/>
    </location>
</feature>
<dbReference type="PANTHER" id="PTHR44757:SF2">
    <property type="entry name" value="BIOFILM ARCHITECTURE MAINTENANCE PROTEIN MBAA"/>
    <property type="match status" value="1"/>
</dbReference>
<reference evidence="11 12" key="1">
    <citation type="submission" date="2016-11" db="EMBL/GenBank/DDBJ databases">
        <authorList>
            <person name="Klemetsen T."/>
        </authorList>
    </citation>
    <scope>NUCLEOTIDE SEQUENCE [LARGE SCALE GENOMIC DNA]</scope>
    <source>
        <strain evidence="11">MT 2528</strain>
    </source>
</reference>
<dbReference type="PROSITE" id="PS50883">
    <property type="entry name" value="EAL"/>
    <property type="match status" value="1"/>
</dbReference>
<dbReference type="InterPro" id="IPR001610">
    <property type="entry name" value="PAC"/>
</dbReference>
<feature type="transmembrane region" description="Helical" evidence="5">
    <location>
        <begin position="9"/>
        <end position="29"/>
    </location>
</feature>
<dbReference type="Pfam" id="PF13426">
    <property type="entry name" value="PAS_9"/>
    <property type="match status" value="1"/>
</dbReference>
<comment type="subcellular location">
    <subcellularLocation>
        <location evidence="1">Membrane</location>
    </subcellularLocation>
</comment>
<dbReference type="Gene3D" id="3.30.70.270">
    <property type="match status" value="1"/>
</dbReference>
<feature type="domain" description="EAL" evidence="9">
    <location>
        <begin position="892"/>
        <end position="1147"/>
    </location>
</feature>
<feature type="domain" description="PAC" evidence="7">
    <location>
        <begin position="666"/>
        <end position="718"/>
    </location>
</feature>
<dbReference type="InterPro" id="IPR035919">
    <property type="entry name" value="EAL_sf"/>
</dbReference>
<dbReference type="PANTHER" id="PTHR44757">
    <property type="entry name" value="DIGUANYLATE CYCLASE DGCP"/>
    <property type="match status" value="1"/>
</dbReference>
<dbReference type="Gene3D" id="3.30.450.20">
    <property type="entry name" value="PAS domain"/>
    <property type="match status" value="2"/>
</dbReference>
<evidence type="ECO:0000259" key="10">
    <source>
        <dbReference type="PROSITE" id="PS50887"/>
    </source>
</evidence>
<dbReference type="SMART" id="SM00091">
    <property type="entry name" value="PAS"/>
    <property type="match status" value="2"/>
</dbReference>
<dbReference type="SUPFAM" id="SSF55073">
    <property type="entry name" value="Nucleotide cyclase"/>
    <property type="match status" value="1"/>
</dbReference>
<dbReference type="NCBIfam" id="TIGR00254">
    <property type="entry name" value="GGDEF"/>
    <property type="match status" value="1"/>
</dbReference>
<dbReference type="Pfam" id="PF03924">
    <property type="entry name" value="CHASE"/>
    <property type="match status" value="1"/>
</dbReference>
<dbReference type="InterPro" id="IPR000014">
    <property type="entry name" value="PAS"/>
</dbReference>
<dbReference type="SUPFAM" id="SSF55781">
    <property type="entry name" value="GAF domain-like"/>
    <property type="match status" value="1"/>
</dbReference>
<accession>A0ABY1H8F6</accession>
<sequence>MFKEIKTSLIIQLIFAASVVLSVITVYAIHNYKHQQQRLAAQNLSDSYANLIKSNINQVLSATFPLAAFVQHQHLDEAGFAQFATEMLPFYPGIVALQLAPDGIIQYIAPLTGNEKAIGHNLLTSASRNKEAFAARDSGKLTLAGPFNLVQGKYGAVGLLPIYLDNPNGEAYFWGFATVLMHFPHVLETANLPALVEAGFAYQLSRIHPDTKKIQILSHSAEPLLDDYVVNNIKIENVTWMLKVSPINCWAHYASIIVTSLFGIIFTILTTFFSILAMRIKNSQASLKNIVASRTKELGDNLKRLNLALTSAGQVWFELNVQSGEILFGGQYEQLSEYMPGDIQTTLAQWLEKIHPDDLESVSNKYQKALIAGIPFELEYRRKDKDGNWLWIHTSCEFTESDAHKKPLWCTGVHTNISQRKKIELRDNARSAVLEKLLKGEPLNIILEHIVNFIEQEQTGSLCSVLLANAQGTHLNAGFSSSRIPDDYNEAVDGIEIGDGVGSCGTAAFTKKRVIVENIQTHSYWTNFKALAAKAQLAACWSEPIIGSNNQLLGTFAIYQRKPSMPTEHDFKLLEFAVQLSVIAIERNLSDKKIKLSSRVFSDTNEGLMITDTTGKIIDINPAFTRTTGYSRHEVLGQTPNILSSDKQSPAFFIEMWQNLIEQGHWYGEVWNKKKNGELFAARLSISSLTNDDDDTLHYVGLFSDITEIKQQQQKLELMAHYDMLTKLPNRSLLADRFRSSIAHSKRTDTMFGVCFLDLDNFKPVNDNYGHDIGDQLLIAVAQRLKTNIRDEDTASRQGGDEFVLLLGDIESFDHCNEILQRINYFLAQPYIIAGHTFNISVSIGVTLYPGDDADLDTLLRHADYSMYQAKLAGKNRFHLFNPEHDQLTIKKHLQLDEIQQALSNNEFVLYYQPKINMKSGEVFGAEALIRWLHPEKGLIPPLEFLPIIEGSELENRIGDWVINEALKQIVAWQNQRIFIEVSVNIASYHLLSSAFLTQLENALVSHPNLNSKYLQLEILESSALGDLNTIRNILNTCQDVLGVNIALDDFGTGYSSLTHLKNLPANTIKIDQYFVKNMLDDPDDYAIINGVLALADSFNREVIAEGVETTEHGLMLLNMGCYAAQGYGIARPMPASEFPNWLHNYTPNQQWLDSGI</sequence>
<dbReference type="Pfam" id="PF13185">
    <property type="entry name" value="GAF_2"/>
    <property type="match status" value="1"/>
</dbReference>
<dbReference type="CDD" id="cd01948">
    <property type="entry name" value="EAL"/>
    <property type="match status" value="1"/>
</dbReference>
<dbReference type="InterPro" id="IPR042240">
    <property type="entry name" value="CHASE_sf"/>
</dbReference>
<dbReference type="PROSITE" id="PS50887">
    <property type="entry name" value="GGDEF"/>
    <property type="match status" value="1"/>
</dbReference>
<dbReference type="Pfam" id="PF08447">
    <property type="entry name" value="PAS_3"/>
    <property type="match status" value="1"/>
</dbReference>
<feature type="domain" description="PAS" evidence="6">
    <location>
        <begin position="593"/>
        <end position="639"/>
    </location>
</feature>
<dbReference type="Gene3D" id="3.30.450.350">
    <property type="entry name" value="CHASE domain"/>
    <property type="match status" value="1"/>
</dbReference>
<organism evidence="11 12">
    <name type="scientific">Moritella viscosa</name>
    <dbReference type="NCBI Taxonomy" id="80854"/>
    <lineage>
        <taxon>Bacteria</taxon>
        <taxon>Pseudomonadati</taxon>
        <taxon>Pseudomonadota</taxon>
        <taxon>Gammaproteobacteria</taxon>
        <taxon>Alteromonadales</taxon>
        <taxon>Moritellaceae</taxon>
        <taxon>Moritella</taxon>
    </lineage>
</organism>
<evidence type="ECO:0000313" key="11">
    <source>
        <dbReference type="EMBL" id="SGY84345.1"/>
    </source>
</evidence>
<protein>
    <submittedName>
        <fullName evidence="11">PAS:GGDEF</fullName>
    </submittedName>
</protein>
<dbReference type="InterPro" id="IPR000700">
    <property type="entry name" value="PAS-assoc_C"/>
</dbReference>
<dbReference type="InterPro" id="IPR013655">
    <property type="entry name" value="PAS_fold_3"/>
</dbReference>
<dbReference type="CDD" id="cd01949">
    <property type="entry name" value="GGDEF"/>
    <property type="match status" value="1"/>
</dbReference>
<evidence type="ECO:0000259" key="9">
    <source>
        <dbReference type="PROSITE" id="PS50883"/>
    </source>
</evidence>
<evidence type="ECO:0000256" key="1">
    <source>
        <dbReference type="ARBA" id="ARBA00004370"/>
    </source>
</evidence>
<evidence type="ECO:0000256" key="2">
    <source>
        <dbReference type="ARBA" id="ARBA00022692"/>
    </source>
</evidence>
<dbReference type="GeneID" id="61294342"/>
<dbReference type="InterPro" id="IPR043128">
    <property type="entry name" value="Rev_trsase/Diguanyl_cyclase"/>
</dbReference>
<evidence type="ECO:0000313" key="12">
    <source>
        <dbReference type="Proteomes" id="UP000182660"/>
    </source>
</evidence>
<comment type="caution">
    <text evidence="11">The sequence shown here is derived from an EMBL/GenBank/DDBJ whole genome shotgun (WGS) entry which is preliminary data.</text>
</comment>
<evidence type="ECO:0000259" key="8">
    <source>
        <dbReference type="PROSITE" id="PS50839"/>
    </source>
</evidence>
<dbReference type="CDD" id="cd00130">
    <property type="entry name" value="PAS"/>
    <property type="match status" value="2"/>
</dbReference>
<dbReference type="PROSITE" id="PS50112">
    <property type="entry name" value="PAS"/>
    <property type="match status" value="1"/>
</dbReference>
<keyword evidence="2 5" id="KW-0812">Transmembrane</keyword>
<evidence type="ECO:0000256" key="5">
    <source>
        <dbReference type="SAM" id="Phobius"/>
    </source>
</evidence>
<dbReference type="SUPFAM" id="SSF55785">
    <property type="entry name" value="PYP-like sensor domain (PAS domain)"/>
    <property type="match status" value="2"/>
</dbReference>
<dbReference type="InterPro" id="IPR001633">
    <property type="entry name" value="EAL_dom"/>
</dbReference>
<dbReference type="SUPFAM" id="SSF141868">
    <property type="entry name" value="EAL domain-like"/>
    <property type="match status" value="1"/>
</dbReference>